<dbReference type="InterPro" id="IPR003476">
    <property type="entry name" value="Glyco_hydro_42"/>
</dbReference>
<dbReference type="SUPFAM" id="SSF51445">
    <property type="entry name" value="(Trans)glycosidases"/>
    <property type="match status" value="1"/>
</dbReference>
<evidence type="ECO:0000256" key="3">
    <source>
        <dbReference type="ARBA" id="ARBA00012756"/>
    </source>
</evidence>
<dbReference type="InterPro" id="IPR013780">
    <property type="entry name" value="Glyco_hydro_b"/>
</dbReference>
<evidence type="ECO:0000313" key="14">
    <source>
        <dbReference type="Proteomes" id="UP000500767"/>
    </source>
</evidence>
<evidence type="ECO:0000256" key="8">
    <source>
        <dbReference type="PIRNR" id="PIRNR001084"/>
    </source>
</evidence>
<gene>
    <name evidence="13" type="ORF">HN018_17710</name>
</gene>
<evidence type="ECO:0000256" key="4">
    <source>
        <dbReference type="ARBA" id="ARBA00022723"/>
    </source>
</evidence>
<dbReference type="GO" id="GO:0009341">
    <property type="term" value="C:beta-galactosidase complex"/>
    <property type="evidence" value="ECO:0007669"/>
    <property type="project" value="InterPro"/>
</dbReference>
<dbReference type="PIRSF" id="PIRSF001084">
    <property type="entry name" value="B-galactosidase"/>
    <property type="match status" value="1"/>
</dbReference>
<dbReference type="Proteomes" id="UP000500767">
    <property type="component" value="Chromosome"/>
</dbReference>
<keyword evidence="6" id="KW-0862">Zinc</keyword>
<keyword evidence="4" id="KW-0479">Metal-binding</keyword>
<keyword evidence="7 8" id="KW-0326">Glycosidase</keyword>
<dbReference type="Gene3D" id="2.60.40.1180">
    <property type="entry name" value="Golgi alpha-mannosidase II"/>
    <property type="match status" value="1"/>
</dbReference>
<sequence length="646" mass="72026">MLGVCYYPEHWPEDWWADDATAMRAAGITYVRIAEFAWSRIEPEPGRFDWAWLDRAIGVLGGAGLRVVMCTPTATPPKWLIDREPSILPTDENGRTRGFGSRRHTGFSSEAWIRESRRITEAVAGRYGDNQAVAGWQIDNEFGCHDTVLSYGPEDLRAFQAWLGRRYGSIGRLNEAWGTVFWSAELRSFAEVSLPVGAVTETAPAARMDFRRFSSDQVRAYCRMQADILRAHSPGRFVTHNFMGRFTGFDHHAVGEELDFATWDSYPLGFTDQFPFGDAERAPFIETGHPDMAAFHHDLYRGIGRGRFWIMEQQPGPVNWADWNPVPKPGMVRLWTWEAFAHGAEVVSYFRWRQCPFAQEQMHAGLHRPNRSVSAGGKEALQVAAELRSAGTLPASTQAPVALVFDYEAAWMLDIQPQGKDFNYIEMCFRWYEMARRLGQDVDIVASGASLAGYRTVLAPTLPHLSEAGLAALSATEATVLIGPRTGSRSVDFSIPDGLPPGPLRSMLPMQVVDVGSLRPGLSHPVTGKFAGRAIRWREWIETDADVTARFHDGSPAVVEGGRYVYLACWPDAALLEAALRHVLPAGGLGLTELPAGVRLRHRGELCFAFNYGPEPWTLPDHLVRTLVMGHPVVEPQDFACWRVAV</sequence>
<comment type="similarity">
    <text evidence="2 8">Belongs to the glycosyl hydrolase 42 family.</text>
</comment>
<dbReference type="CDD" id="cd03143">
    <property type="entry name" value="A4_beta-galactosidase_middle_domain"/>
    <property type="match status" value="1"/>
</dbReference>
<feature type="binding site" evidence="10">
    <location>
        <position position="320"/>
    </location>
    <ligand>
        <name>substrate</name>
    </ligand>
</feature>
<dbReference type="GO" id="GO:0004565">
    <property type="term" value="F:beta-galactosidase activity"/>
    <property type="evidence" value="ECO:0007669"/>
    <property type="project" value="UniProtKB-EC"/>
</dbReference>
<feature type="domain" description="Glycoside hydrolase family 42 N-terminal" evidence="11">
    <location>
        <begin position="5"/>
        <end position="389"/>
    </location>
</feature>
<protein>
    <recommendedName>
        <fullName evidence="3 8">Beta-galactosidase</fullName>
        <shortName evidence="8">Beta-gal</shortName>
        <ecNumber evidence="3 8">3.2.1.23</ecNumber>
    </recommendedName>
</protein>
<dbReference type="GO" id="GO:0046872">
    <property type="term" value="F:metal ion binding"/>
    <property type="evidence" value="ECO:0007669"/>
    <property type="project" value="UniProtKB-KW"/>
</dbReference>
<organism evidence="13 14">
    <name type="scientific">Lichenicola cladoniae</name>
    <dbReference type="NCBI Taxonomy" id="1484109"/>
    <lineage>
        <taxon>Bacteria</taxon>
        <taxon>Pseudomonadati</taxon>
        <taxon>Pseudomonadota</taxon>
        <taxon>Alphaproteobacteria</taxon>
        <taxon>Acetobacterales</taxon>
        <taxon>Acetobacteraceae</taxon>
        <taxon>Lichenicola</taxon>
    </lineage>
</organism>
<dbReference type="PANTHER" id="PTHR36447">
    <property type="entry name" value="BETA-GALACTOSIDASE GANA"/>
    <property type="match status" value="1"/>
</dbReference>
<evidence type="ECO:0000256" key="1">
    <source>
        <dbReference type="ARBA" id="ARBA00001412"/>
    </source>
</evidence>
<feature type="binding site" evidence="10">
    <location>
        <position position="140"/>
    </location>
    <ligand>
        <name>substrate</name>
    </ligand>
</feature>
<reference evidence="13 14" key="1">
    <citation type="journal article" date="2014" name="World J. Microbiol. Biotechnol.">
        <title>Biodiversity and physiological characteristics of Antarctic and Arctic lichens-associated bacteria.</title>
        <authorList>
            <person name="Lee Y.M."/>
            <person name="Kim E.H."/>
            <person name="Lee H.K."/>
            <person name="Hong S.G."/>
        </authorList>
    </citation>
    <scope>NUCLEOTIDE SEQUENCE [LARGE SCALE GENOMIC DNA]</scope>
    <source>
        <strain evidence="13 14">PAMC 26569</strain>
    </source>
</reference>
<feature type="domain" description="Beta-galactosidase trimerisation" evidence="12">
    <location>
        <begin position="399"/>
        <end position="584"/>
    </location>
</feature>
<dbReference type="PANTHER" id="PTHR36447:SF2">
    <property type="entry name" value="BETA-GALACTOSIDASE YESZ"/>
    <property type="match status" value="1"/>
</dbReference>
<dbReference type="GO" id="GO:0005975">
    <property type="term" value="P:carbohydrate metabolic process"/>
    <property type="evidence" value="ECO:0007669"/>
    <property type="project" value="InterPro"/>
</dbReference>
<dbReference type="KEGG" id="lck:HN018_17710"/>
<feature type="binding site" evidence="10">
    <location>
        <position position="102"/>
    </location>
    <ligand>
        <name>substrate</name>
    </ligand>
</feature>
<dbReference type="InterPro" id="IPR029062">
    <property type="entry name" value="Class_I_gatase-like"/>
</dbReference>
<dbReference type="Pfam" id="PF08532">
    <property type="entry name" value="Glyco_hydro_42M"/>
    <property type="match status" value="1"/>
</dbReference>
<dbReference type="InterPro" id="IPR013738">
    <property type="entry name" value="Beta_galactosidase_Trimer"/>
</dbReference>
<dbReference type="SUPFAM" id="SSF52317">
    <property type="entry name" value="Class I glutamine amidotransferase-like"/>
    <property type="match status" value="1"/>
</dbReference>
<evidence type="ECO:0000259" key="12">
    <source>
        <dbReference type="Pfam" id="PF08532"/>
    </source>
</evidence>
<dbReference type="InterPro" id="IPR013529">
    <property type="entry name" value="Glyco_hydro_42_N"/>
</dbReference>
<evidence type="ECO:0000259" key="11">
    <source>
        <dbReference type="Pfam" id="PF02449"/>
    </source>
</evidence>
<dbReference type="AlphaFoldDB" id="A0A6M8HWK6"/>
<keyword evidence="5 8" id="KW-0378">Hydrolase</keyword>
<accession>A0A6M8HWK6</accession>
<evidence type="ECO:0000256" key="10">
    <source>
        <dbReference type="PIRSR" id="PIRSR001084-2"/>
    </source>
</evidence>
<feature type="active site" description="Nucleophile" evidence="9">
    <location>
        <position position="312"/>
    </location>
</feature>
<evidence type="ECO:0000313" key="13">
    <source>
        <dbReference type="EMBL" id="QKE92768.1"/>
    </source>
</evidence>
<feature type="active site" description="Proton donor" evidence="9">
    <location>
        <position position="141"/>
    </location>
</feature>
<evidence type="ECO:0000256" key="5">
    <source>
        <dbReference type="ARBA" id="ARBA00022801"/>
    </source>
</evidence>
<evidence type="ECO:0000256" key="9">
    <source>
        <dbReference type="PIRSR" id="PIRSR001084-1"/>
    </source>
</evidence>
<name>A0A6M8HWK6_9PROT</name>
<evidence type="ECO:0000256" key="7">
    <source>
        <dbReference type="ARBA" id="ARBA00023295"/>
    </source>
</evidence>
<proteinExistence type="inferred from homology"/>
<evidence type="ECO:0000256" key="6">
    <source>
        <dbReference type="ARBA" id="ARBA00022833"/>
    </source>
</evidence>
<dbReference type="Gene3D" id="3.20.20.80">
    <property type="entry name" value="Glycosidases"/>
    <property type="match status" value="1"/>
</dbReference>
<dbReference type="EMBL" id="CP053708">
    <property type="protein sequence ID" value="QKE92768.1"/>
    <property type="molecule type" value="Genomic_DNA"/>
</dbReference>
<keyword evidence="14" id="KW-1185">Reference proteome</keyword>
<dbReference type="Pfam" id="PF02449">
    <property type="entry name" value="Glyco_hydro_42"/>
    <property type="match status" value="1"/>
</dbReference>
<dbReference type="Gene3D" id="3.40.50.880">
    <property type="match status" value="1"/>
</dbReference>
<dbReference type="InterPro" id="IPR017853">
    <property type="entry name" value="GH"/>
</dbReference>
<evidence type="ECO:0000256" key="2">
    <source>
        <dbReference type="ARBA" id="ARBA00005940"/>
    </source>
</evidence>
<dbReference type="EC" id="3.2.1.23" evidence="3 8"/>
<comment type="catalytic activity">
    <reaction evidence="1 8">
        <text>Hydrolysis of terminal non-reducing beta-D-galactose residues in beta-D-galactosides.</text>
        <dbReference type="EC" id="3.2.1.23"/>
    </reaction>
</comment>
<dbReference type="SUPFAM" id="SSF51011">
    <property type="entry name" value="Glycosyl hydrolase domain"/>
    <property type="match status" value="1"/>
</dbReference>